<name>A0A484QVN9_9ZZZZ</name>
<dbReference type="EMBL" id="CAADIJ010000018">
    <property type="protein sequence ID" value="VFR73956.1"/>
    <property type="molecule type" value="Genomic_DNA"/>
</dbReference>
<dbReference type="EMBL" id="CAADIL010000007">
    <property type="protein sequence ID" value="VFR65190.1"/>
    <property type="molecule type" value="Genomic_DNA"/>
</dbReference>
<evidence type="ECO:0000313" key="3">
    <source>
        <dbReference type="EMBL" id="VFR73956.1"/>
    </source>
</evidence>
<accession>A0A484QVN9</accession>
<dbReference type="AlphaFoldDB" id="A0A484QVN9"/>
<evidence type="ECO:0000313" key="2">
    <source>
        <dbReference type="EMBL" id="VFR65190.1"/>
    </source>
</evidence>
<sequence>MPRECEHILGFLRGTSCRGLARIGTAGHGCGFPGSGLYGGALPVRARAEPGRGMG</sequence>
<proteinExistence type="predicted"/>
<organism evidence="1">
    <name type="scientific">plant metagenome</name>
    <dbReference type="NCBI Taxonomy" id="1297885"/>
    <lineage>
        <taxon>unclassified sequences</taxon>
        <taxon>metagenomes</taxon>
        <taxon>organismal metagenomes</taxon>
    </lineage>
</organism>
<reference evidence="1" key="1">
    <citation type="submission" date="2019-03" db="EMBL/GenBank/DDBJ databases">
        <authorList>
            <person name="Danneels B."/>
        </authorList>
    </citation>
    <scope>NUCLEOTIDE SEQUENCE</scope>
</reference>
<dbReference type="EMBL" id="CAADIC010000026">
    <property type="protein sequence ID" value="VFR41119.1"/>
    <property type="molecule type" value="Genomic_DNA"/>
</dbReference>
<evidence type="ECO:0000313" key="1">
    <source>
        <dbReference type="EMBL" id="VFR41119.1"/>
    </source>
</evidence>
<protein>
    <submittedName>
        <fullName evidence="1">Uncharacterized protein</fullName>
    </submittedName>
</protein>
<gene>
    <name evidence="1" type="ORF">ANDA3_0256</name>
    <name evidence="2" type="ORF">DAR2_0128</name>
    <name evidence="3" type="ORF">DAR3_4574</name>
</gene>